<dbReference type="AlphaFoldDB" id="A0A0C3D325"/>
<dbReference type="Proteomes" id="UP000053989">
    <property type="component" value="Unassembled WGS sequence"/>
</dbReference>
<reference evidence="1 2" key="1">
    <citation type="submission" date="2014-04" db="EMBL/GenBank/DDBJ databases">
        <authorList>
            <consortium name="DOE Joint Genome Institute"/>
            <person name="Kuo A."/>
            <person name="Kohler A."/>
            <person name="Nagy L.G."/>
            <person name="Floudas D."/>
            <person name="Copeland A."/>
            <person name="Barry K.W."/>
            <person name="Cichocki N."/>
            <person name="Veneault-Fourrey C."/>
            <person name="LaButti K."/>
            <person name="Lindquist E.A."/>
            <person name="Lipzen A."/>
            <person name="Lundell T."/>
            <person name="Morin E."/>
            <person name="Murat C."/>
            <person name="Sun H."/>
            <person name="Tunlid A."/>
            <person name="Henrissat B."/>
            <person name="Grigoriev I.V."/>
            <person name="Hibbett D.S."/>
            <person name="Martin F."/>
            <person name="Nordberg H.P."/>
            <person name="Cantor M.N."/>
            <person name="Hua S.X."/>
        </authorList>
    </citation>
    <scope>NUCLEOTIDE SEQUENCE [LARGE SCALE GENOMIC DNA]</scope>
    <source>
        <strain evidence="1 2">Foug A</strain>
    </source>
</reference>
<sequence length="73" mass="8451">MCDTYTGITWYHTCLRTCSAVPYAVWCPFQSVGAPISDHLTYRFSRDWAGHMSVHRQYFETRGYTAGVGRKDH</sequence>
<evidence type="ECO:0000313" key="2">
    <source>
        <dbReference type="Proteomes" id="UP000053989"/>
    </source>
</evidence>
<keyword evidence="2" id="KW-1185">Reference proteome</keyword>
<name>A0A0C3D325_9AGAM</name>
<organism evidence="1 2">
    <name type="scientific">Scleroderma citrinum Foug A</name>
    <dbReference type="NCBI Taxonomy" id="1036808"/>
    <lineage>
        <taxon>Eukaryota</taxon>
        <taxon>Fungi</taxon>
        <taxon>Dikarya</taxon>
        <taxon>Basidiomycota</taxon>
        <taxon>Agaricomycotina</taxon>
        <taxon>Agaricomycetes</taxon>
        <taxon>Agaricomycetidae</taxon>
        <taxon>Boletales</taxon>
        <taxon>Sclerodermatineae</taxon>
        <taxon>Sclerodermataceae</taxon>
        <taxon>Scleroderma</taxon>
    </lineage>
</organism>
<dbReference type="HOGENOM" id="CLU_2706312_0_0_1"/>
<accession>A0A0C3D325</accession>
<gene>
    <name evidence="1" type="ORF">SCLCIDRAFT_1225301</name>
</gene>
<protein>
    <submittedName>
        <fullName evidence="1">Uncharacterized protein</fullName>
    </submittedName>
</protein>
<evidence type="ECO:0000313" key="1">
    <source>
        <dbReference type="EMBL" id="KIM50526.1"/>
    </source>
</evidence>
<dbReference type="EMBL" id="KN822395">
    <property type="protein sequence ID" value="KIM50526.1"/>
    <property type="molecule type" value="Genomic_DNA"/>
</dbReference>
<proteinExistence type="predicted"/>
<dbReference type="InParanoid" id="A0A0C3D325"/>
<reference evidence="2" key="2">
    <citation type="submission" date="2015-01" db="EMBL/GenBank/DDBJ databases">
        <title>Evolutionary Origins and Diversification of the Mycorrhizal Mutualists.</title>
        <authorList>
            <consortium name="DOE Joint Genome Institute"/>
            <consortium name="Mycorrhizal Genomics Consortium"/>
            <person name="Kohler A."/>
            <person name="Kuo A."/>
            <person name="Nagy L.G."/>
            <person name="Floudas D."/>
            <person name="Copeland A."/>
            <person name="Barry K.W."/>
            <person name="Cichocki N."/>
            <person name="Veneault-Fourrey C."/>
            <person name="LaButti K."/>
            <person name="Lindquist E.A."/>
            <person name="Lipzen A."/>
            <person name="Lundell T."/>
            <person name="Morin E."/>
            <person name="Murat C."/>
            <person name="Riley R."/>
            <person name="Ohm R."/>
            <person name="Sun H."/>
            <person name="Tunlid A."/>
            <person name="Henrissat B."/>
            <person name="Grigoriev I.V."/>
            <person name="Hibbett D.S."/>
            <person name="Martin F."/>
        </authorList>
    </citation>
    <scope>NUCLEOTIDE SEQUENCE [LARGE SCALE GENOMIC DNA]</scope>
    <source>
        <strain evidence="2">Foug A</strain>
    </source>
</reference>